<evidence type="ECO:0000313" key="12">
    <source>
        <dbReference type="EMBL" id="VYS98258.1"/>
    </source>
</evidence>
<comment type="similarity">
    <text evidence="1 11">Belongs to the thymidine kinase family.</text>
</comment>
<evidence type="ECO:0000256" key="3">
    <source>
        <dbReference type="ARBA" id="ARBA00022634"/>
    </source>
</evidence>
<evidence type="ECO:0000256" key="5">
    <source>
        <dbReference type="ARBA" id="ARBA00022741"/>
    </source>
</evidence>
<dbReference type="PIRSF" id="PIRSF035805">
    <property type="entry name" value="TK_cell"/>
    <property type="match status" value="1"/>
</dbReference>
<evidence type="ECO:0000256" key="8">
    <source>
        <dbReference type="PIRSR" id="PIRSR035805-1"/>
    </source>
</evidence>
<evidence type="ECO:0000256" key="11">
    <source>
        <dbReference type="RuleBase" id="RU004165"/>
    </source>
</evidence>
<dbReference type="GO" id="GO:0004797">
    <property type="term" value="F:thymidine kinase activity"/>
    <property type="evidence" value="ECO:0007669"/>
    <property type="project" value="UniProtKB-EC"/>
</dbReference>
<organism evidence="12">
    <name type="scientific">uncultured Anaerotruncus sp</name>
    <dbReference type="NCBI Taxonomy" id="905011"/>
    <lineage>
        <taxon>Bacteria</taxon>
        <taxon>Bacillati</taxon>
        <taxon>Bacillota</taxon>
        <taxon>Clostridia</taxon>
        <taxon>Eubacteriales</taxon>
        <taxon>Oscillospiraceae</taxon>
        <taxon>Anaerotruncus</taxon>
        <taxon>environmental samples</taxon>
    </lineage>
</organism>
<dbReference type="InterPro" id="IPR001267">
    <property type="entry name" value="Thymidine_kinase"/>
</dbReference>
<dbReference type="SUPFAM" id="SSF57716">
    <property type="entry name" value="Glucocorticoid receptor-like (DNA-binding domain)"/>
    <property type="match status" value="1"/>
</dbReference>
<feature type="binding site" evidence="9">
    <location>
        <begin position="195"/>
        <end position="198"/>
    </location>
    <ligand>
        <name>substrate</name>
    </ligand>
</feature>
<dbReference type="GO" id="GO:0046104">
    <property type="term" value="P:thymidine metabolic process"/>
    <property type="evidence" value="ECO:0007669"/>
    <property type="project" value="TreeGrafter"/>
</dbReference>
<evidence type="ECO:0000256" key="2">
    <source>
        <dbReference type="ARBA" id="ARBA00012118"/>
    </source>
</evidence>
<dbReference type="PANTHER" id="PTHR11441">
    <property type="entry name" value="THYMIDINE KINASE"/>
    <property type="match status" value="1"/>
</dbReference>
<accession>A0A6N2T0H8</accession>
<dbReference type="PANTHER" id="PTHR11441:SF0">
    <property type="entry name" value="THYMIDINE KINASE, CYTOSOLIC"/>
    <property type="match status" value="1"/>
</dbReference>
<keyword evidence="7 10" id="KW-0067">ATP-binding</keyword>
<dbReference type="PROSITE" id="PS00603">
    <property type="entry name" value="TK_CELLULAR_TYPE"/>
    <property type="match status" value="1"/>
</dbReference>
<dbReference type="Pfam" id="PF00265">
    <property type="entry name" value="TK"/>
    <property type="match status" value="1"/>
</dbReference>
<reference evidence="12" key="1">
    <citation type="submission" date="2019-11" db="EMBL/GenBank/DDBJ databases">
        <authorList>
            <person name="Feng L."/>
        </authorList>
    </citation>
    <scope>NUCLEOTIDE SEQUENCE</scope>
    <source>
        <strain evidence="12">AundefinedLFYP135</strain>
    </source>
</reference>
<gene>
    <name evidence="12" type="primary">tdk</name>
    <name evidence="12" type="ORF">AULFYP135_01167</name>
</gene>
<evidence type="ECO:0000256" key="6">
    <source>
        <dbReference type="ARBA" id="ARBA00022777"/>
    </source>
</evidence>
<comment type="catalytic activity">
    <reaction evidence="10">
        <text>thymidine + ATP = dTMP + ADP + H(+)</text>
        <dbReference type="Rhea" id="RHEA:19129"/>
        <dbReference type="ChEBI" id="CHEBI:15378"/>
        <dbReference type="ChEBI" id="CHEBI:17748"/>
        <dbReference type="ChEBI" id="CHEBI:30616"/>
        <dbReference type="ChEBI" id="CHEBI:63528"/>
        <dbReference type="ChEBI" id="CHEBI:456216"/>
        <dbReference type="EC" id="2.7.1.21"/>
    </reaction>
</comment>
<dbReference type="GO" id="GO:0005524">
    <property type="term" value="F:ATP binding"/>
    <property type="evidence" value="ECO:0007669"/>
    <property type="project" value="UniProtKB-KW"/>
</dbReference>
<keyword evidence="5 10" id="KW-0547">Nucleotide-binding</keyword>
<dbReference type="SUPFAM" id="SSF52540">
    <property type="entry name" value="P-loop containing nucleoside triphosphate hydrolases"/>
    <property type="match status" value="1"/>
</dbReference>
<evidence type="ECO:0000256" key="4">
    <source>
        <dbReference type="ARBA" id="ARBA00022679"/>
    </source>
</evidence>
<dbReference type="InterPro" id="IPR020633">
    <property type="entry name" value="Thymidine_kinase_CS"/>
</dbReference>
<proteinExistence type="inferred from homology"/>
<dbReference type="Gene3D" id="3.30.60.20">
    <property type="match status" value="1"/>
</dbReference>
<keyword evidence="6 10" id="KW-0418">Kinase</keyword>
<dbReference type="InterPro" id="IPR027417">
    <property type="entry name" value="P-loop_NTPase"/>
</dbReference>
<evidence type="ECO:0000256" key="1">
    <source>
        <dbReference type="ARBA" id="ARBA00007587"/>
    </source>
</evidence>
<protein>
    <recommendedName>
        <fullName evidence="2 10">Thymidine kinase</fullName>
        <ecNumber evidence="2 10">2.7.1.21</ecNumber>
    </recommendedName>
</protein>
<dbReference type="EC" id="2.7.1.21" evidence="2 10"/>
<dbReference type="Gene3D" id="3.40.50.300">
    <property type="entry name" value="P-loop containing nucleotide triphosphate hydrolases"/>
    <property type="match status" value="1"/>
</dbReference>
<evidence type="ECO:0000256" key="10">
    <source>
        <dbReference type="RuleBase" id="RU000544"/>
    </source>
</evidence>
<feature type="binding site" evidence="9">
    <location>
        <position position="203"/>
    </location>
    <ligand>
        <name>substrate</name>
    </ligand>
</feature>
<sequence>MDSCRFSQKERNVLLYNDGKAGFLTTIIGPMFSEKSGELIKRCLQAREYQNKHVEVFKPRLDNRFSDDEVVSRIGLRMKAHSIHQDLSQVDIPGEILAPCQDAHMVAFDEAQFFSQELVGIVELLLQEGKHVIVAGLNLDYLGRPFGCIGTLLLFSDEIVTKSAFCKCCGRPAMYTQRLVDGKPISRTEEDERLVVIGDSESYEPRCRLCVVKENLVKLD</sequence>
<keyword evidence="4 10" id="KW-0808">Transferase</keyword>
<dbReference type="AlphaFoldDB" id="A0A6N2T0H8"/>
<dbReference type="NCBIfam" id="NF003296">
    <property type="entry name" value="PRK04296.1-1"/>
    <property type="match status" value="1"/>
</dbReference>
<dbReference type="EMBL" id="CACRSL010000003">
    <property type="protein sequence ID" value="VYS98258.1"/>
    <property type="molecule type" value="Genomic_DNA"/>
</dbReference>
<evidence type="ECO:0000256" key="7">
    <source>
        <dbReference type="ARBA" id="ARBA00022840"/>
    </source>
</evidence>
<evidence type="ECO:0000256" key="9">
    <source>
        <dbReference type="PIRSR" id="PIRSR035805-2"/>
    </source>
</evidence>
<keyword evidence="3 10" id="KW-0237">DNA synthesis</keyword>
<feature type="active site" description="Proton acceptor" evidence="8">
    <location>
        <position position="110"/>
    </location>
</feature>
<name>A0A6N2T0H8_9FIRM</name>
<dbReference type="GO" id="GO:0071897">
    <property type="term" value="P:DNA biosynthetic process"/>
    <property type="evidence" value="ECO:0007669"/>
    <property type="project" value="UniProtKB-KW"/>
</dbReference>